<protein>
    <submittedName>
        <fullName evidence="1">Acyltransferase</fullName>
    </submittedName>
</protein>
<dbReference type="InterPro" id="IPR001451">
    <property type="entry name" value="Hexapep"/>
</dbReference>
<dbReference type="GO" id="GO:0016746">
    <property type="term" value="F:acyltransferase activity"/>
    <property type="evidence" value="ECO:0007669"/>
    <property type="project" value="UniProtKB-KW"/>
</dbReference>
<proteinExistence type="predicted"/>
<dbReference type="PANTHER" id="PTHR23416">
    <property type="entry name" value="SIALIC ACID SYNTHASE-RELATED"/>
    <property type="match status" value="1"/>
</dbReference>
<keyword evidence="2" id="KW-1185">Reference proteome</keyword>
<accession>A0ABS6Y4R1</accession>
<dbReference type="Proteomes" id="UP000812077">
    <property type="component" value="Unassembled WGS sequence"/>
</dbReference>
<keyword evidence="1" id="KW-0808">Transferase</keyword>
<dbReference type="EMBL" id="JAHXCP010000005">
    <property type="protein sequence ID" value="MBW4754482.1"/>
    <property type="molecule type" value="Genomic_DNA"/>
</dbReference>
<evidence type="ECO:0000313" key="1">
    <source>
        <dbReference type="EMBL" id="MBW4754482.1"/>
    </source>
</evidence>
<reference evidence="1 2" key="1">
    <citation type="submission" date="2021-07" db="EMBL/GenBank/DDBJ databases">
        <title>Genomic diversity and antimicrobial resistance of Prevotella spp. isolated from chronic lung disease airways.</title>
        <authorList>
            <person name="Webb K.A."/>
            <person name="Olagoke O.S."/>
            <person name="Baird T."/>
            <person name="Neill J."/>
            <person name="Pham A."/>
            <person name="Wells T.J."/>
            <person name="Ramsay K.A."/>
            <person name="Bell S.C."/>
            <person name="Sarovich D.S."/>
            <person name="Price E.P."/>
        </authorList>
    </citation>
    <scope>NUCLEOTIDE SEQUENCE [LARGE SCALE GENOMIC DNA]</scope>
    <source>
        <strain evidence="1 2">SCHI0027.S.6</strain>
    </source>
</reference>
<sequence length="234" mass="26865">MQIFRQLKHSISKLYNISSSERYISFLKKQGVSIGNNVTFREPRSTRIDLSRPCLVTIGNDVDINTHFTIMTHDFGNFVFRNLFSDYVNSSGAVSIGNNIYFGTQVTILKGVSIGDNCIIGAGSIVTKDIPANSVAAGCPCRVICTIEEYYQKRKMQGLEEAKEYIRAFRKRNGRNPYLNLELREEWMYFIDATNIVDYPEVPVRQRVGKGFDEWLKKHKAPYHSYDDFMDSIK</sequence>
<evidence type="ECO:0000313" key="2">
    <source>
        <dbReference type="Proteomes" id="UP000812077"/>
    </source>
</evidence>
<dbReference type="Pfam" id="PF00132">
    <property type="entry name" value="Hexapep"/>
    <property type="match status" value="1"/>
</dbReference>
<dbReference type="PANTHER" id="PTHR23416:SF78">
    <property type="entry name" value="LIPOPOLYSACCHARIDE BIOSYNTHESIS O-ACETYL TRANSFERASE WBBJ-RELATED"/>
    <property type="match status" value="1"/>
</dbReference>
<dbReference type="CDD" id="cd04647">
    <property type="entry name" value="LbH_MAT_like"/>
    <property type="match status" value="1"/>
</dbReference>
<dbReference type="InterPro" id="IPR051159">
    <property type="entry name" value="Hexapeptide_acetyltransf"/>
</dbReference>
<name>A0ABS6Y4R1_9BACT</name>
<gene>
    <name evidence="1" type="ORF">KZO77_05415</name>
</gene>
<organism evidence="1 2">
    <name type="scientific">Prevotella melaninogenica</name>
    <dbReference type="NCBI Taxonomy" id="28132"/>
    <lineage>
        <taxon>Bacteria</taxon>
        <taxon>Pseudomonadati</taxon>
        <taxon>Bacteroidota</taxon>
        <taxon>Bacteroidia</taxon>
        <taxon>Bacteroidales</taxon>
        <taxon>Prevotellaceae</taxon>
        <taxon>Prevotella</taxon>
    </lineage>
</organism>
<comment type="caution">
    <text evidence="1">The sequence shown here is derived from an EMBL/GenBank/DDBJ whole genome shotgun (WGS) entry which is preliminary data.</text>
</comment>
<keyword evidence="1" id="KW-0012">Acyltransferase</keyword>